<dbReference type="Gene3D" id="1.20.1250.20">
    <property type="entry name" value="MFS general substrate transporter like domains"/>
    <property type="match status" value="1"/>
</dbReference>
<dbReference type="PANTHER" id="PTHR23517:SF13">
    <property type="entry name" value="MAJOR FACILITATOR SUPERFAMILY MFS_1"/>
    <property type="match status" value="1"/>
</dbReference>
<dbReference type="GO" id="GO:0022857">
    <property type="term" value="F:transmembrane transporter activity"/>
    <property type="evidence" value="ECO:0007669"/>
    <property type="project" value="InterPro"/>
</dbReference>
<feature type="domain" description="Major facilitator superfamily (MFS) profile" evidence="9">
    <location>
        <begin position="8"/>
        <end position="391"/>
    </location>
</feature>
<feature type="transmembrane region" description="Helical" evidence="7">
    <location>
        <begin position="99"/>
        <end position="120"/>
    </location>
</feature>
<evidence type="ECO:0000313" key="10">
    <source>
        <dbReference type="EMBL" id="HIW72566.1"/>
    </source>
</evidence>
<dbReference type="CDD" id="cd06174">
    <property type="entry name" value="MFS"/>
    <property type="match status" value="1"/>
</dbReference>
<name>A0A9D1U5A9_9LACO</name>
<organism evidence="10 11">
    <name type="scientific">Candidatus Levilactobacillus faecigallinarum</name>
    <dbReference type="NCBI Taxonomy" id="2838638"/>
    <lineage>
        <taxon>Bacteria</taxon>
        <taxon>Bacillati</taxon>
        <taxon>Bacillota</taxon>
        <taxon>Bacilli</taxon>
        <taxon>Lactobacillales</taxon>
        <taxon>Lactobacillaceae</taxon>
        <taxon>Levilactobacillus</taxon>
    </lineage>
</organism>
<evidence type="ECO:0000256" key="6">
    <source>
        <dbReference type="ARBA" id="ARBA00023136"/>
    </source>
</evidence>
<evidence type="ECO:0000256" key="3">
    <source>
        <dbReference type="ARBA" id="ARBA00022475"/>
    </source>
</evidence>
<dbReference type="AlphaFoldDB" id="A0A9D1U5A9"/>
<sequence length="399" mass="42649">MKSKSLKTTFTFASLSLIFIFAASASPIPTYVRLQDRFKISNGTISMTAVCYFFGSIIALVIFSRLSDYIGRKSVAITTVILSLVGLGLLATLNNGSMLLLARFIQGVSCGLGSSTLSILIIESGRDYSSGFVSAVAGSAILLGLAIGGLLSGLVAEVEPNFQSLTYYILMTVLALMLLGLIRSTETVTTRRGAVKSLKPQLNLPASIKKLIVPATGCFVATWALGGYFQAFSATVSKTVFNLNSPLIAAIVLVAYMAPNMFGSRISSIFSMVSGELFGMSIFVLSALLMGVGILLKSFSLFLVMVIIASIMQGISYTTSMNGLLKPVLQTESTGVISVIYIISYAGAGIPSFFAGQLSKYLNFYQITFAYIVFVSLVGMFVILNVLLKQHNISFNKNK</sequence>
<keyword evidence="2" id="KW-0813">Transport</keyword>
<dbReference type="InterPro" id="IPR050171">
    <property type="entry name" value="MFS_Transporters"/>
</dbReference>
<dbReference type="EMBL" id="DXGJ01000062">
    <property type="protein sequence ID" value="HIW72566.1"/>
    <property type="molecule type" value="Genomic_DNA"/>
</dbReference>
<feature type="transmembrane region" description="Helical" evidence="7">
    <location>
        <begin position="211"/>
        <end position="231"/>
    </location>
</feature>
<dbReference type="PANTHER" id="PTHR23517">
    <property type="entry name" value="RESISTANCE PROTEIN MDTM, PUTATIVE-RELATED-RELATED"/>
    <property type="match status" value="1"/>
</dbReference>
<keyword evidence="3" id="KW-1003">Cell membrane</keyword>
<dbReference type="InterPro" id="IPR011701">
    <property type="entry name" value="MFS"/>
</dbReference>
<dbReference type="InterPro" id="IPR020846">
    <property type="entry name" value="MFS_dom"/>
</dbReference>
<evidence type="ECO:0000256" key="8">
    <source>
        <dbReference type="SAM" id="SignalP"/>
    </source>
</evidence>
<proteinExistence type="predicted"/>
<dbReference type="Pfam" id="PF07690">
    <property type="entry name" value="MFS_1"/>
    <property type="match status" value="1"/>
</dbReference>
<evidence type="ECO:0000259" key="9">
    <source>
        <dbReference type="PROSITE" id="PS50850"/>
    </source>
</evidence>
<feature type="transmembrane region" description="Helical" evidence="7">
    <location>
        <begin position="243"/>
        <end position="263"/>
    </location>
</feature>
<feature type="transmembrane region" description="Helical" evidence="7">
    <location>
        <begin position="336"/>
        <end position="358"/>
    </location>
</feature>
<keyword evidence="4 7" id="KW-0812">Transmembrane</keyword>
<keyword evidence="6 7" id="KW-0472">Membrane</keyword>
<dbReference type="GO" id="GO:0005886">
    <property type="term" value="C:plasma membrane"/>
    <property type="evidence" value="ECO:0007669"/>
    <property type="project" value="UniProtKB-SubCell"/>
</dbReference>
<feature type="transmembrane region" description="Helical" evidence="7">
    <location>
        <begin position="165"/>
        <end position="182"/>
    </location>
</feature>
<accession>A0A9D1U5A9</accession>
<evidence type="ECO:0000256" key="2">
    <source>
        <dbReference type="ARBA" id="ARBA00022448"/>
    </source>
</evidence>
<feature type="transmembrane region" description="Helical" evidence="7">
    <location>
        <begin position="132"/>
        <end position="153"/>
    </location>
</feature>
<feature type="transmembrane region" description="Helical" evidence="7">
    <location>
        <begin position="364"/>
        <end position="388"/>
    </location>
</feature>
<dbReference type="SUPFAM" id="SSF103473">
    <property type="entry name" value="MFS general substrate transporter"/>
    <property type="match status" value="1"/>
</dbReference>
<comment type="subcellular location">
    <subcellularLocation>
        <location evidence="1">Cell membrane</location>
        <topology evidence="1">Multi-pass membrane protein</topology>
    </subcellularLocation>
</comment>
<evidence type="ECO:0000256" key="4">
    <source>
        <dbReference type="ARBA" id="ARBA00022692"/>
    </source>
</evidence>
<comment type="caution">
    <text evidence="10">The sequence shown here is derived from an EMBL/GenBank/DDBJ whole genome shotgun (WGS) entry which is preliminary data.</text>
</comment>
<evidence type="ECO:0000313" key="11">
    <source>
        <dbReference type="Proteomes" id="UP000886822"/>
    </source>
</evidence>
<feature type="transmembrane region" description="Helical" evidence="7">
    <location>
        <begin position="44"/>
        <end position="63"/>
    </location>
</feature>
<keyword evidence="5 7" id="KW-1133">Transmembrane helix</keyword>
<dbReference type="PROSITE" id="PS50850">
    <property type="entry name" value="MFS"/>
    <property type="match status" value="1"/>
</dbReference>
<feature type="transmembrane region" description="Helical" evidence="7">
    <location>
        <begin position="275"/>
        <end position="296"/>
    </location>
</feature>
<feature type="signal peptide" evidence="8">
    <location>
        <begin position="1"/>
        <end position="25"/>
    </location>
</feature>
<feature type="transmembrane region" description="Helical" evidence="7">
    <location>
        <begin position="75"/>
        <end position="93"/>
    </location>
</feature>
<feature type="chain" id="PRO_5038469921" evidence="8">
    <location>
        <begin position="26"/>
        <end position="399"/>
    </location>
</feature>
<evidence type="ECO:0000256" key="7">
    <source>
        <dbReference type="SAM" id="Phobius"/>
    </source>
</evidence>
<gene>
    <name evidence="10" type="ORF">H9875_08080</name>
</gene>
<dbReference type="Proteomes" id="UP000886822">
    <property type="component" value="Unassembled WGS sequence"/>
</dbReference>
<keyword evidence="8" id="KW-0732">Signal</keyword>
<evidence type="ECO:0000256" key="1">
    <source>
        <dbReference type="ARBA" id="ARBA00004651"/>
    </source>
</evidence>
<evidence type="ECO:0000256" key="5">
    <source>
        <dbReference type="ARBA" id="ARBA00022989"/>
    </source>
</evidence>
<feature type="transmembrane region" description="Helical" evidence="7">
    <location>
        <begin position="302"/>
        <end position="324"/>
    </location>
</feature>
<protein>
    <submittedName>
        <fullName evidence="10">MFS transporter</fullName>
    </submittedName>
</protein>
<reference evidence="10" key="1">
    <citation type="journal article" date="2021" name="PeerJ">
        <title>Extensive microbial diversity within the chicken gut microbiome revealed by metagenomics and culture.</title>
        <authorList>
            <person name="Gilroy R."/>
            <person name="Ravi A."/>
            <person name="Getino M."/>
            <person name="Pursley I."/>
            <person name="Horton D.L."/>
            <person name="Alikhan N.F."/>
            <person name="Baker D."/>
            <person name="Gharbi K."/>
            <person name="Hall N."/>
            <person name="Watson M."/>
            <person name="Adriaenssens E.M."/>
            <person name="Foster-Nyarko E."/>
            <person name="Jarju S."/>
            <person name="Secka A."/>
            <person name="Antonio M."/>
            <person name="Oren A."/>
            <person name="Chaudhuri R.R."/>
            <person name="La Ragione R."/>
            <person name="Hildebrand F."/>
            <person name="Pallen M.J."/>
        </authorList>
    </citation>
    <scope>NUCLEOTIDE SEQUENCE</scope>
    <source>
        <strain evidence="10">CHK173-259</strain>
    </source>
</reference>
<dbReference type="InterPro" id="IPR036259">
    <property type="entry name" value="MFS_trans_sf"/>
</dbReference>
<reference evidence="10" key="2">
    <citation type="submission" date="2021-04" db="EMBL/GenBank/DDBJ databases">
        <authorList>
            <person name="Gilroy R."/>
        </authorList>
    </citation>
    <scope>NUCLEOTIDE SEQUENCE</scope>
    <source>
        <strain evidence="10">CHK173-259</strain>
    </source>
</reference>